<keyword evidence="4" id="KW-0067">ATP-binding</keyword>
<dbReference type="NCBIfam" id="TIGR00097">
    <property type="entry name" value="HMP-P_kinase"/>
    <property type="match status" value="1"/>
</dbReference>
<keyword evidence="8" id="KW-1185">Reference proteome</keyword>
<organism evidence="7 8">
    <name type="scientific">Haloplanus rubicundus</name>
    <dbReference type="NCBI Taxonomy" id="1547898"/>
    <lineage>
        <taxon>Archaea</taxon>
        <taxon>Methanobacteriati</taxon>
        <taxon>Methanobacteriota</taxon>
        <taxon>Stenosarchaea group</taxon>
        <taxon>Halobacteria</taxon>
        <taxon>Halobacteriales</taxon>
        <taxon>Haloferacaceae</taxon>
        <taxon>Haloplanus</taxon>
    </lineage>
</organism>
<dbReference type="AlphaFoldDB" id="A0A345DZ31"/>
<dbReference type="RefSeq" id="WP_114584355.1">
    <property type="nucleotide sequence ID" value="NZ_CP031150.1"/>
</dbReference>
<dbReference type="InterPro" id="IPR004399">
    <property type="entry name" value="HMP/HMP-P_kinase_dom"/>
</dbReference>
<dbReference type="GeneID" id="37282017"/>
<evidence type="ECO:0000259" key="5">
    <source>
        <dbReference type="Pfam" id="PF08543"/>
    </source>
</evidence>
<dbReference type="KEGG" id="haj:DU500_01490"/>
<keyword evidence="2" id="KW-0547">Nucleotide-binding</keyword>
<dbReference type="Pfam" id="PF08543">
    <property type="entry name" value="Phos_pyr_kin"/>
    <property type="match status" value="1"/>
</dbReference>
<dbReference type="GO" id="GO:0005524">
    <property type="term" value="F:ATP binding"/>
    <property type="evidence" value="ECO:0007669"/>
    <property type="project" value="UniProtKB-KW"/>
</dbReference>
<dbReference type="GO" id="GO:0008902">
    <property type="term" value="F:hydroxymethylpyrimidine kinase activity"/>
    <property type="evidence" value="ECO:0007669"/>
    <property type="project" value="UniProtKB-EC"/>
</dbReference>
<dbReference type="CDD" id="cd01169">
    <property type="entry name" value="HMPP_kinase"/>
    <property type="match status" value="1"/>
</dbReference>
<evidence type="ECO:0000256" key="4">
    <source>
        <dbReference type="ARBA" id="ARBA00022840"/>
    </source>
</evidence>
<dbReference type="Pfam" id="PF10120">
    <property type="entry name" value="ThiN"/>
    <property type="match status" value="1"/>
</dbReference>
<dbReference type="InterPro" id="IPR013749">
    <property type="entry name" value="PM/HMP-P_kinase-1"/>
</dbReference>
<dbReference type="GO" id="GO:0009228">
    <property type="term" value="P:thiamine biosynthetic process"/>
    <property type="evidence" value="ECO:0007669"/>
    <property type="project" value="InterPro"/>
</dbReference>
<dbReference type="PANTHER" id="PTHR20858:SF17">
    <property type="entry name" value="HYDROXYMETHYLPYRIMIDINE_PHOSPHOMETHYLPYRIMIDINE KINASE THI20-RELATED"/>
    <property type="match status" value="1"/>
</dbReference>
<dbReference type="InterPro" id="IPR029056">
    <property type="entry name" value="Ribokinase-like"/>
</dbReference>
<dbReference type="Gene3D" id="3.40.1190.20">
    <property type="match status" value="1"/>
</dbReference>
<dbReference type="EMBL" id="CP031150">
    <property type="protein sequence ID" value="AXG05203.1"/>
    <property type="molecule type" value="Genomic_DNA"/>
</dbReference>
<keyword evidence="3 7" id="KW-0418">Kinase</keyword>
<name>A0A345DZ31_9EURY</name>
<dbReference type="SUPFAM" id="SSF53613">
    <property type="entry name" value="Ribokinase-like"/>
    <property type="match status" value="1"/>
</dbReference>
<dbReference type="PANTHER" id="PTHR20858">
    <property type="entry name" value="PHOSPHOMETHYLPYRIMIDINE KINASE"/>
    <property type="match status" value="1"/>
</dbReference>
<evidence type="ECO:0000259" key="6">
    <source>
        <dbReference type="Pfam" id="PF10120"/>
    </source>
</evidence>
<evidence type="ECO:0000256" key="3">
    <source>
        <dbReference type="ARBA" id="ARBA00022777"/>
    </source>
</evidence>
<evidence type="ECO:0000256" key="2">
    <source>
        <dbReference type="ARBA" id="ARBA00022741"/>
    </source>
</evidence>
<protein>
    <submittedName>
        <fullName evidence="7">Bifunctional hydroxymethylpyrimidine kinase/phosphomethylpyrimidine kinase</fullName>
        <ecNumber evidence="7">2.7.1.49</ecNumber>
        <ecNumber evidence="7">2.7.4.7</ecNumber>
    </submittedName>
</protein>
<feature type="domain" description="Pyridoxamine kinase/Phosphomethylpyrimidine kinase" evidence="5">
    <location>
        <begin position="20"/>
        <end position="282"/>
    </location>
</feature>
<dbReference type="InterPro" id="IPR019293">
    <property type="entry name" value="ThiN"/>
</dbReference>
<gene>
    <name evidence="7" type="primary">thiD</name>
    <name evidence="7" type="ORF">DU500_01490</name>
</gene>
<dbReference type="EC" id="2.7.1.49" evidence="7"/>
<proteinExistence type="predicted"/>
<dbReference type="EC" id="2.7.4.7" evidence="7"/>
<sequence>MTRRRAAVSPPVALTVAGSDSGGGAGIQADLKTMEAHGVFGTSVVTAVTAQNTRGVERSHVLPVAEIKAQYRAVNEDFDLGAVKTGMLATEPVIDLVTDRAAALDAPVVVDPVMVAASGDRLLDADAEAAYADLIGEATLVTPNADEAAVLTGIDPTDRETAREAGEELVGMGADAALVKGGHVGADDDTVIDTLVVDREGQESLGPSAGSADDEGPTVRTFEHPRVDTDATHGSGCTLSSAIAAHLAHGETLEFAVEAGTAFMKRAVRYSLDVGQGPGAVHHLAALREAADRHRTMTDVAEVVEAFVDRDVSRLVPEVGMNVVGATAYAEAVGETAAVEGRITRTFSGVAPNRGVRLGASSHVARFLLAAREFDPDLRFAVNCRFDDETEAATAALDGPVTEYDRDAEPDDASGTMGWGARQAFGAVDADDPTPAAVLDRGAVGKEAIIKVVGETPEELGERVFALLDAVE</sequence>
<evidence type="ECO:0000313" key="8">
    <source>
        <dbReference type="Proteomes" id="UP000253273"/>
    </source>
</evidence>
<evidence type="ECO:0000313" key="7">
    <source>
        <dbReference type="EMBL" id="AXG05203.1"/>
    </source>
</evidence>
<accession>A0A345DZ31</accession>
<dbReference type="GO" id="GO:0005829">
    <property type="term" value="C:cytosol"/>
    <property type="evidence" value="ECO:0007669"/>
    <property type="project" value="TreeGrafter"/>
</dbReference>
<reference evidence="7 8" key="1">
    <citation type="submission" date="2018-07" db="EMBL/GenBank/DDBJ databases">
        <title>Genome sequences of Haloplanus sp. CBA1113.</title>
        <authorList>
            <person name="Kim Y.B."/>
            <person name="Roh S.W."/>
        </authorList>
    </citation>
    <scope>NUCLEOTIDE SEQUENCE [LARGE SCALE GENOMIC DNA]</scope>
    <source>
        <strain evidence="7 8">CBA1113</strain>
    </source>
</reference>
<dbReference type="FunFam" id="3.40.1190.20:FF:000003">
    <property type="entry name" value="Phosphomethylpyrimidine kinase ThiD"/>
    <property type="match status" value="1"/>
</dbReference>
<keyword evidence="1 7" id="KW-0808">Transferase</keyword>
<feature type="domain" description="Thiamine-phosphate synthase ThiN" evidence="6">
    <location>
        <begin position="300"/>
        <end position="463"/>
    </location>
</feature>
<evidence type="ECO:0000256" key="1">
    <source>
        <dbReference type="ARBA" id="ARBA00022679"/>
    </source>
</evidence>
<dbReference type="Proteomes" id="UP000253273">
    <property type="component" value="Chromosome"/>
</dbReference>
<dbReference type="Gene3D" id="3.40.225.10">
    <property type="entry name" value="Class II aldolase/adducin N-terminal domain"/>
    <property type="match status" value="1"/>
</dbReference>
<dbReference type="GO" id="GO:0008972">
    <property type="term" value="F:phosphomethylpyrimidine kinase activity"/>
    <property type="evidence" value="ECO:0007669"/>
    <property type="project" value="UniProtKB-EC"/>
</dbReference>
<dbReference type="SUPFAM" id="SSF53639">
    <property type="entry name" value="AraD/HMP-PK domain-like"/>
    <property type="match status" value="1"/>
</dbReference>
<dbReference type="InterPro" id="IPR036409">
    <property type="entry name" value="Aldolase_II/adducin_N_sf"/>
</dbReference>